<name>A0AAW1QFN7_9CHLO</name>
<feature type="domain" description="Expansin-like EG45" evidence="8">
    <location>
        <begin position="58"/>
        <end position="172"/>
    </location>
</feature>
<comment type="similarity">
    <text evidence="3">Belongs to the expansin family. Expansin A subfamily.</text>
</comment>
<feature type="domain" description="Expansin-like CBD" evidence="9">
    <location>
        <begin position="185"/>
        <end position="263"/>
    </location>
</feature>
<proteinExistence type="inferred from homology"/>
<dbReference type="InterPro" id="IPR007117">
    <property type="entry name" value="Expansin_CBD"/>
</dbReference>
<dbReference type="InterPro" id="IPR007118">
    <property type="entry name" value="Expan_Lol_pI"/>
</dbReference>
<dbReference type="InterPro" id="IPR007112">
    <property type="entry name" value="Expansin/allergen_DPBB_dom"/>
</dbReference>
<dbReference type="PROSITE" id="PS50843">
    <property type="entry name" value="EXPANSIN_CBD"/>
    <property type="match status" value="2"/>
</dbReference>
<dbReference type="InterPro" id="IPR002963">
    <property type="entry name" value="Expansin"/>
</dbReference>
<dbReference type="GO" id="GO:0005576">
    <property type="term" value="C:extracellular region"/>
    <property type="evidence" value="ECO:0007669"/>
    <property type="project" value="InterPro"/>
</dbReference>
<feature type="signal peptide" evidence="7">
    <location>
        <begin position="1"/>
        <end position="24"/>
    </location>
</feature>
<accession>A0AAW1QFN7</accession>
<evidence type="ECO:0000313" key="10">
    <source>
        <dbReference type="EMBL" id="KAK9820245.1"/>
    </source>
</evidence>
<keyword evidence="6" id="KW-0472">Membrane</keyword>
<evidence type="ECO:0000256" key="6">
    <source>
        <dbReference type="ARBA" id="ARBA00023136"/>
    </source>
</evidence>
<feature type="domain" description="Expansin-like EG45" evidence="8">
    <location>
        <begin position="303"/>
        <end position="415"/>
    </location>
</feature>
<evidence type="ECO:0000313" key="11">
    <source>
        <dbReference type="Proteomes" id="UP001489004"/>
    </source>
</evidence>
<evidence type="ECO:0000259" key="8">
    <source>
        <dbReference type="PROSITE" id="PS50842"/>
    </source>
</evidence>
<reference evidence="10 11" key="1">
    <citation type="journal article" date="2024" name="Nat. Commun.">
        <title>Phylogenomics reveals the evolutionary origins of lichenization in chlorophyte algae.</title>
        <authorList>
            <person name="Puginier C."/>
            <person name="Libourel C."/>
            <person name="Otte J."/>
            <person name="Skaloud P."/>
            <person name="Haon M."/>
            <person name="Grisel S."/>
            <person name="Petersen M."/>
            <person name="Berrin J.G."/>
            <person name="Delaux P.M."/>
            <person name="Dal Grande F."/>
            <person name="Keller J."/>
        </authorList>
    </citation>
    <scope>NUCLEOTIDE SEQUENCE [LARGE SCALE GENOMIC DNA]</scope>
    <source>
        <strain evidence="10 11">SAG 2043</strain>
    </source>
</reference>
<dbReference type="PROSITE" id="PS50842">
    <property type="entry name" value="EXPANSIN_EG45"/>
    <property type="match status" value="2"/>
</dbReference>
<protein>
    <recommendedName>
        <fullName evidence="12">Expansin</fullName>
    </recommendedName>
</protein>
<feature type="chain" id="PRO_5043430220" description="Expansin" evidence="7">
    <location>
        <begin position="25"/>
        <end position="547"/>
    </location>
</feature>
<evidence type="ECO:0000256" key="3">
    <source>
        <dbReference type="ARBA" id="ARBA00005392"/>
    </source>
</evidence>
<dbReference type="CDD" id="cd22271">
    <property type="entry name" value="DPBB_EXP_N-like"/>
    <property type="match status" value="2"/>
</dbReference>
<dbReference type="Gene3D" id="2.60.40.760">
    <property type="entry name" value="Expansin, cellulose-binding-like domain"/>
    <property type="match status" value="2"/>
</dbReference>
<dbReference type="Proteomes" id="UP001489004">
    <property type="component" value="Unassembled WGS sequence"/>
</dbReference>
<organism evidence="10 11">
    <name type="scientific">[Myrmecia] bisecta</name>
    <dbReference type="NCBI Taxonomy" id="41462"/>
    <lineage>
        <taxon>Eukaryota</taxon>
        <taxon>Viridiplantae</taxon>
        <taxon>Chlorophyta</taxon>
        <taxon>core chlorophytes</taxon>
        <taxon>Trebouxiophyceae</taxon>
        <taxon>Trebouxiales</taxon>
        <taxon>Trebouxiaceae</taxon>
        <taxon>Myrmecia</taxon>
    </lineage>
</organism>
<dbReference type="GO" id="GO:0009664">
    <property type="term" value="P:plant-type cell wall organization"/>
    <property type="evidence" value="ECO:0007669"/>
    <property type="project" value="InterPro"/>
</dbReference>
<sequence length="547" mass="58939">MAHPTSWLLIALCGLALLPSFTGAVTTLSDWINGGTGTFYGGAPDGMDPYQPTYGTKEGSCGYGVLDKSKYPFWSVAALNPSNQFYKAGPIQGCGQCFQIECVNDGGKYAGRCNSDPNQRSVIVMISDSCPTCADGPDHIDMQALTFQKIAPMSNGRINIRYRRVECTPPADLQVDIMDNNGQGKWTRLVVEQAAGRAAVQNVFIKGPKTAWLAMNNLWGAAWETASLPGYPTDMRIVSDDGEEVTGFGVLQSATQIGTSSIGVQFSVTTDKGPASDQVFKATYYGGVPDGLDPYDASFGTSVGSCGYGLLDKTVWPYWSVGALATNNTFYKIGPIRGCGSCFEIQCLNNNGRFAGRCGADPNSRTVTIQITDACPECEANHIDLQALTFDKIAPMSVGRIDMQYRRVNCNPPADMVVAVDQNPQNGGWIRFNIQSVASRASVSKVQIRGKDSSWTNLNNIWGAVWELGWTPQAPLDVHIIQDDGQEVTAYGIITRGGKPCTDAAPATNYSCQQQQSFGRCQSGWMLAGDADHPEGFCQQTCGRCKC</sequence>
<dbReference type="SUPFAM" id="SSF49590">
    <property type="entry name" value="PHL pollen allergen"/>
    <property type="match status" value="2"/>
</dbReference>
<comment type="subcellular location">
    <subcellularLocation>
        <location evidence="1">Membrane</location>
        <topology evidence="1">Peripheral membrane protein</topology>
    </subcellularLocation>
    <subcellularLocation>
        <location evidence="2">Secreted</location>
        <location evidence="2">Cell wall</location>
    </subcellularLocation>
</comment>
<dbReference type="Pfam" id="PF01357">
    <property type="entry name" value="Expansin_C"/>
    <property type="match status" value="2"/>
</dbReference>
<dbReference type="Pfam" id="PF03330">
    <property type="entry name" value="DPBB_1"/>
    <property type="match status" value="2"/>
</dbReference>
<keyword evidence="11" id="KW-1185">Reference proteome</keyword>
<evidence type="ECO:0008006" key="12">
    <source>
        <dbReference type="Google" id="ProtNLM"/>
    </source>
</evidence>
<feature type="domain" description="Expansin-like CBD" evidence="9">
    <location>
        <begin position="428"/>
        <end position="494"/>
    </location>
</feature>
<dbReference type="InterPro" id="IPR036749">
    <property type="entry name" value="Expansin_CBD_sf"/>
</dbReference>
<evidence type="ECO:0000256" key="4">
    <source>
        <dbReference type="ARBA" id="ARBA00022512"/>
    </source>
</evidence>
<dbReference type="SUPFAM" id="SSF50685">
    <property type="entry name" value="Barwin-like endoglucanases"/>
    <property type="match status" value="2"/>
</dbReference>
<dbReference type="InterPro" id="IPR036908">
    <property type="entry name" value="RlpA-like_sf"/>
</dbReference>
<keyword evidence="4" id="KW-0964">Secreted</keyword>
<dbReference type="InterPro" id="IPR009009">
    <property type="entry name" value="RlpA-like_DPBB"/>
</dbReference>
<gene>
    <name evidence="10" type="ORF">WJX72_007952</name>
</gene>
<dbReference type="Gene3D" id="2.40.40.10">
    <property type="entry name" value="RlpA-like domain"/>
    <property type="match status" value="2"/>
</dbReference>
<evidence type="ECO:0000256" key="2">
    <source>
        <dbReference type="ARBA" id="ARBA00004191"/>
    </source>
</evidence>
<keyword evidence="5 7" id="KW-0732">Signal</keyword>
<dbReference type="PANTHER" id="PTHR31867">
    <property type="entry name" value="EXPANSIN-A15"/>
    <property type="match status" value="1"/>
</dbReference>
<dbReference type="GO" id="GO:0016020">
    <property type="term" value="C:membrane"/>
    <property type="evidence" value="ECO:0007669"/>
    <property type="project" value="UniProtKB-SubCell"/>
</dbReference>
<evidence type="ECO:0000256" key="1">
    <source>
        <dbReference type="ARBA" id="ARBA00004170"/>
    </source>
</evidence>
<evidence type="ECO:0000259" key="9">
    <source>
        <dbReference type="PROSITE" id="PS50843"/>
    </source>
</evidence>
<evidence type="ECO:0000256" key="5">
    <source>
        <dbReference type="ARBA" id="ARBA00022729"/>
    </source>
</evidence>
<dbReference type="PRINTS" id="PR01225">
    <property type="entry name" value="EXPANSNFAMLY"/>
</dbReference>
<evidence type="ECO:0000256" key="7">
    <source>
        <dbReference type="SAM" id="SignalP"/>
    </source>
</evidence>
<keyword evidence="4" id="KW-0134">Cell wall</keyword>
<dbReference type="EMBL" id="JALJOR010000003">
    <property type="protein sequence ID" value="KAK9820245.1"/>
    <property type="molecule type" value="Genomic_DNA"/>
</dbReference>
<dbReference type="AlphaFoldDB" id="A0AAW1QFN7"/>
<comment type="caution">
    <text evidence="10">The sequence shown here is derived from an EMBL/GenBank/DDBJ whole genome shotgun (WGS) entry which is preliminary data.</text>
</comment>